<sequence length="80" mass="8817">MPTTLEASRTTGSGRQGAVDEVLDAVELVDELPFEDEDEDEDEPEESLDVVVEVLEESLDVLLASLEEPEDPESERESVL</sequence>
<reference evidence="1 2" key="1">
    <citation type="submission" date="2024-02" db="EMBL/GenBank/DDBJ databases">
        <title>Janibacter sp. nov., isolated from gut of marine sandworm.</title>
        <authorList>
            <person name="Kim B."/>
            <person name="Jun M.O."/>
            <person name="Shin N.-R."/>
        </authorList>
    </citation>
    <scope>NUCLEOTIDE SEQUENCE [LARGE SCALE GENOMIC DNA]</scope>
    <source>
        <strain evidence="1 2">A1S7</strain>
    </source>
</reference>
<dbReference type="RefSeq" id="WP_338752581.1">
    <property type="nucleotide sequence ID" value="NZ_CP144913.1"/>
</dbReference>
<evidence type="ECO:0000313" key="1">
    <source>
        <dbReference type="EMBL" id="WXB78101.1"/>
    </source>
</evidence>
<dbReference type="EMBL" id="CP144913">
    <property type="protein sequence ID" value="WXB78101.1"/>
    <property type="molecule type" value="Genomic_DNA"/>
</dbReference>
<accession>A0ABZ2MLX8</accession>
<name>A0ABZ2MLX8_9MICO</name>
<gene>
    <name evidence="1" type="ORF">V1351_01900</name>
</gene>
<evidence type="ECO:0000313" key="2">
    <source>
        <dbReference type="Proteomes" id="UP001382727"/>
    </source>
</evidence>
<organism evidence="1 2">
    <name type="scientific">Janibacter alittae</name>
    <dbReference type="NCBI Taxonomy" id="3115209"/>
    <lineage>
        <taxon>Bacteria</taxon>
        <taxon>Bacillati</taxon>
        <taxon>Actinomycetota</taxon>
        <taxon>Actinomycetes</taxon>
        <taxon>Micrococcales</taxon>
        <taxon>Intrasporangiaceae</taxon>
        <taxon>Janibacter</taxon>
    </lineage>
</organism>
<proteinExistence type="predicted"/>
<protein>
    <submittedName>
        <fullName evidence="1">Uncharacterized protein</fullName>
    </submittedName>
</protein>
<dbReference type="Proteomes" id="UP001382727">
    <property type="component" value="Chromosome"/>
</dbReference>
<keyword evidence="2" id="KW-1185">Reference proteome</keyword>